<feature type="transmembrane region" description="Helical" evidence="4">
    <location>
        <begin position="593"/>
        <end position="621"/>
    </location>
</feature>
<dbReference type="PANTHER" id="PTHR22550">
    <property type="entry name" value="SPORE GERMINATION PROTEIN"/>
    <property type="match status" value="1"/>
</dbReference>
<evidence type="ECO:0000313" key="6">
    <source>
        <dbReference type="Proteomes" id="UP000502136"/>
    </source>
</evidence>
<evidence type="ECO:0000256" key="1">
    <source>
        <dbReference type="ARBA" id="ARBA00005278"/>
    </source>
</evidence>
<keyword evidence="4" id="KW-0812">Transmembrane</keyword>
<dbReference type="GO" id="GO:0009847">
    <property type="term" value="P:spore germination"/>
    <property type="evidence" value="ECO:0007669"/>
    <property type="project" value="InterPro"/>
</dbReference>
<feature type="transmembrane region" description="Helical" evidence="4">
    <location>
        <begin position="471"/>
        <end position="492"/>
    </location>
</feature>
<keyword evidence="2 4" id="KW-0472">Membrane</keyword>
<feature type="compositionally biased region" description="Basic and acidic residues" evidence="3">
    <location>
        <begin position="11"/>
        <end position="21"/>
    </location>
</feature>
<proteinExistence type="inferred from homology"/>
<feature type="transmembrane region" description="Helical" evidence="4">
    <location>
        <begin position="566"/>
        <end position="586"/>
    </location>
</feature>
<evidence type="ECO:0000313" key="5">
    <source>
        <dbReference type="EMBL" id="QJC54303.1"/>
    </source>
</evidence>
<feature type="region of interest" description="Disordered" evidence="3">
    <location>
        <begin position="1"/>
        <end position="186"/>
    </location>
</feature>
<dbReference type="KEGG" id="palr:HGI30_09825"/>
<dbReference type="PANTHER" id="PTHR22550:SF9">
    <property type="entry name" value="STAGE V SPORULATION PROTEIN AF"/>
    <property type="match status" value="1"/>
</dbReference>
<feature type="compositionally biased region" description="Basic and acidic residues" evidence="3">
    <location>
        <begin position="65"/>
        <end position="142"/>
    </location>
</feature>
<gene>
    <name evidence="5" type="ORF">HGI30_09825</name>
</gene>
<dbReference type="Pfam" id="PF03323">
    <property type="entry name" value="GerA"/>
    <property type="match status" value="1"/>
</dbReference>
<sequence>MLLEASAEPGRLPEDGSRPAEADLAEALLSDDGGDEAEPEHRRRRERSGEEEDAWEAALLDGPEEAGRAEATRSGGREERERTADAEQRGRERDGKDRKREGKDRERDGGAEPELRGDAAERESGRGTEQRSGRGGDGRDGRAAGYERGSRQEGQRDGGRGAEEGREAGGSPEGGNSAPGTDGDALEPIPERIEAFVDRLKDEVGYKTSFDVIVREMTLGGKKTAFFMLNGLSSGVIMTEILQRLTFLQTDSLSADALHSFMKLYVPAVQVEQEDDWNMMLTAVLSGSTGMYIDGESTMLILDAKSFPIRNPEEPSLERVVRGSRDGFVETLLMNVSLVRRRLRDPMLRYEILRVGERTRSDVCIAYIDDIVDKELLESIRDKISAVKIDGLPLADKQLEEATVKRGWNPYPLVRYSERPDVVASHLLEGNVAVFVDTSPSVMILPTSFFDLVQHAEENRQTPFIGTYLRWLRFLGILASLFLVPIWLLFALNPSMLPPALSFIGPAKLSKIPLALQFLLAEAGIDLMRMAAIHTPTPLALAISLVSAILVGDIAVQTGLFVNEVILYMAVAAVGMFATPSYELSLANRIVRLMLICLVALFHVPGLVIGWTAVFVILVMQRSFNRPYMWPLIPFDARGMMNVLLRMPVLENRKRPNLLRPQQRDKMPEHGGG</sequence>
<dbReference type="InterPro" id="IPR050768">
    <property type="entry name" value="UPF0353/GerABKA_families"/>
</dbReference>
<evidence type="ECO:0000256" key="4">
    <source>
        <dbReference type="SAM" id="Phobius"/>
    </source>
</evidence>
<organism evidence="5 6">
    <name type="scientific">Paenibacillus albicereus</name>
    <dbReference type="NCBI Taxonomy" id="2726185"/>
    <lineage>
        <taxon>Bacteria</taxon>
        <taxon>Bacillati</taxon>
        <taxon>Bacillota</taxon>
        <taxon>Bacilli</taxon>
        <taxon>Bacillales</taxon>
        <taxon>Paenibacillaceae</taxon>
        <taxon>Paenibacillus</taxon>
    </lineage>
</organism>
<feature type="transmembrane region" description="Helical" evidence="4">
    <location>
        <begin position="539"/>
        <end position="560"/>
    </location>
</feature>
<reference evidence="5 6" key="1">
    <citation type="submission" date="2020-04" db="EMBL/GenBank/DDBJ databases">
        <title>Novel Paenibacillus strain UniB2 isolated from commercial digestive syrup.</title>
        <authorList>
            <person name="Thorat V."/>
            <person name="Kirdat K."/>
            <person name="Tiwarekar B."/>
            <person name="Yadav A."/>
        </authorList>
    </citation>
    <scope>NUCLEOTIDE SEQUENCE [LARGE SCALE GENOMIC DNA]</scope>
    <source>
        <strain evidence="5 6">UniB2</strain>
    </source>
</reference>
<comment type="similarity">
    <text evidence="1">Belongs to the GerABKA family.</text>
</comment>
<dbReference type="InterPro" id="IPR004995">
    <property type="entry name" value="Spore_Ger"/>
</dbReference>
<accession>A0A6H2H3M6</accession>
<dbReference type="EMBL" id="CP051428">
    <property type="protein sequence ID" value="QJC54303.1"/>
    <property type="molecule type" value="Genomic_DNA"/>
</dbReference>
<evidence type="ECO:0000256" key="3">
    <source>
        <dbReference type="SAM" id="MobiDB-lite"/>
    </source>
</evidence>
<dbReference type="Proteomes" id="UP000502136">
    <property type="component" value="Chromosome"/>
</dbReference>
<dbReference type="GO" id="GO:0016020">
    <property type="term" value="C:membrane"/>
    <property type="evidence" value="ECO:0007669"/>
    <property type="project" value="InterPro"/>
</dbReference>
<evidence type="ECO:0000256" key="2">
    <source>
        <dbReference type="ARBA" id="ARBA00023136"/>
    </source>
</evidence>
<keyword evidence="4" id="KW-1133">Transmembrane helix</keyword>
<name>A0A6H2H3M6_9BACL</name>
<keyword evidence="6" id="KW-1185">Reference proteome</keyword>
<protein>
    <submittedName>
        <fullName evidence="5">Spore germination protein</fullName>
    </submittedName>
</protein>
<dbReference type="AlphaFoldDB" id="A0A6H2H3M6"/>
<feature type="compositionally biased region" description="Basic and acidic residues" evidence="3">
    <location>
        <begin position="148"/>
        <end position="167"/>
    </location>
</feature>